<comment type="similarity">
    <text evidence="2 10">Belongs to the class I-like SAM-binding methyltransferase superfamily. RsmB/NOP family.</text>
</comment>
<keyword evidence="9" id="KW-0539">Nucleus</keyword>
<feature type="active site" description="Nucleophile" evidence="10">
    <location>
        <position position="300"/>
    </location>
</feature>
<evidence type="ECO:0000313" key="14">
    <source>
        <dbReference type="Proteomes" id="UP000030755"/>
    </source>
</evidence>
<comment type="subcellular location">
    <subcellularLocation>
        <location evidence="1">Nucleus</location>
    </subcellularLocation>
</comment>
<dbReference type="GO" id="GO:0070301">
    <property type="term" value="P:cellular response to hydrogen peroxide"/>
    <property type="evidence" value="ECO:0007669"/>
    <property type="project" value="EnsemblFungi"/>
</dbReference>
<gene>
    <name evidence="13" type="ORF">O9G_002882</name>
</gene>
<dbReference type="GO" id="GO:0000049">
    <property type="term" value="F:tRNA binding"/>
    <property type="evidence" value="ECO:0007669"/>
    <property type="project" value="UniProtKB-KW"/>
</dbReference>
<dbReference type="OrthoDB" id="6093671at2759"/>
<dbReference type="SUPFAM" id="SSF53335">
    <property type="entry name" value="S-adenosyl-L-methionine-dependent methyltransferases"/>
    <property type="match status" value="1"/>
</dbReference>
<dbReference type="OMA" id="QLFTEYV"/>
<evidence type="ECO:0000256" key="2">
    <source>
        <dbReference type="ARBA" id="ARBA00007494"/>
    </source>
</evidence>
<dbReference type="GO" id="GO:0016428">
    <property type="term" value="F:tRNA (cytidine-5-)-methyltransferase activity"/>
    <property type="evidence" value="ECO:0007669"/>
    <property type="project" value="EnsemblFungi"/>
</dbReference>
<dbReference type="Pfam" id="PF25376">
    <property type="entry name" value="Pre-PUA_NSUN2"/>
    <property type="match status" value="1"/>
</dbReference>
<dbReference type="PROSITE" id="PS01153">
    <property type="entry name" value="NOL1_NOP2_SUN"/>
    <property type="match status" value="1"/>
</dbReference>
<keyword evidence="4 10" id="KW-0489">Methyltransferase</keyword>
<proteinExistence type="inferred from homology"/>
<evidence type="ECO:0000259" key="12">
    <source>
        <dbReference type="PROSITE" id="PS51686"/>
    </source>
</evidence>
<evidence type="ECO:0000256" key="5">
    <source>
        <dbReference type="ARBA" id="ARBA00022679"/>
    </source>
</evidence>
<dbReference type="PROSITE" id="PS51686">
    <property type="entry name" value="SAM_MT_RSMB_NOP"/>
    <property type="match status" value="1"/>
</dbReference>
<evidence type="ECO:0000256" key="7">
    <source>
        <dbReference type="ARBA" id="ARBA00022694"/>
    </source>
</evidence>
<dbReference type="EMBL" id="KE561079">
    <property type="protein sequence ID" value="EPZ33081.1"/>
    <property type="molecule type" value="Genomic_DNA"/>
</dbReference>
<evidence type="ECO:0000256" key="10">
    <source>
        <dbReference type="PROSITE-ProRule" id="PRU01023"/>
    </source>
</evidence>
<dbReference type="InterPro" id="IPR023270">
    <property type="entry name" value="RCMT_NCL1"/>
</dbReference>
<evidence type="ECO:0000256" key="9">
    <source>
        <dbReference type="ARBA" id="ARBA00023242"/>
    </source>
</evidence>
<evidence type="ECO:0000256" key="8">
    <source>
        <dbReference type="ARBA" id="ARBA00022884"/>
    </source>
</evidence>
<feature type="region of interest" description="Disordered" evidence="11">
    <location>
        <begin position="1"/>
        <end position="22"/>
    </location>
</feature>
<dbReference type="InterPro" id="IPR018314">
    <property type="entry name" value="RsmB/NOL1/NOP2-like_CS"/>
</dbReference>
<dbReference type="Gene3D" id="3.40.50.150">
    <property type="entry name" value="Vaccinia Virus protein VP39"/>
    <property type="match status" value="1"/>
</dbReference>
<dbReference type="GO" id="GO:0005737">
    <property type="term" value="C:cytoplasm"/>
    <property type="evidence" value="ECO:0007669"/>
    <property type="project" value="TreeGrafter"/>
</dbReference>
<evidence type="ECO:0000256" key="6">
    <source>
        <dbReference type="ARBA" id="ARBA00022691"/>
    </source>
</evidence>
<dbReference type="GO" id="GO:0002127">
    <property type="term" value="P:tRNA wobble base cytosine methylation"/>
    <property type="evidence" value="ECO:0007669"/>
    <property type="project" value="EnsemblFungi"/>
</dbReference>
<keyword evidence="7" id="KW-0819">tRNA processing</keyword>
<evidence type="ECO:0000256" key="1">
    <source>
        <dbReference type="ARBA" id="ARBA00004123"/>
    </source>
</evidence>
<comment type="caution">
    <text evidence="10">Lacks conserved residue(s) required for the propagation of feature annotation.</text>
</comment>
<dbReference type="STRING" id="988480.A0A075AS65"/>
<feature type="binding site" evidence="10">
    <location>
        <position position="197"/>
    </location>
    <ligand>
        <name>S-adenosyl-L-methionine</name>
        <dbReference type="ChEBI" id="CHEBI:59789"/>
    </ligand>
</feature>
<evidence type="ECO:0000256" key="3">
    <source>
        <dbReference type="ARBA" id="ARBA00022555"/>
    </source>
</evidence>
<dbReference type="InterPro" id="IPR023267">
    <property type="entry name" value="RCMT"/>
</dbReference>
<feature type="compositionally biased region" description="Basic residues" evidence="11">
    <location>
        <begin position="1"/>
        <end position="13"/>
    </location>
</feature>
<dbReference type="PRINTS" id="PR02008">
    <property type="entry name" value="RCMTFAMILY"/>
</dbReference>
<dbReference type="PANTHER" id="PTHR22808">
    <property type="entry name" value="NCL1 YEAST -RELATED NOL1/NOP2/FMU SUN DOMAIN-CONTAINING"/>
    <property type="match status" value="1"/>
</dbReference>
<feature type="binding site" evidence="10">
    <location>
        <position position="247"/>
    </location>
    <ligand>
        <name>S-adenosyl-L-methionine</name>
        <dbReference type="ChEBI" id="CHEBI:59789"/>
    </ligand>
</feature>
<protein>
    <submittedName>
        <fullName evidence="13">RNA (C5-cytosine) methyltransferase domain-containing protein</fullName>
    </submittedName>
</protein>
<evidence type="ECO:0000256" key="4">
    <source>
        <dbReference type="ARBA" id="ARBA00022603"/>
    </source>
</evidence>
<dbReference type="HOGENOM" id="CLU_005316_4_3_1"/>
<dbReference type="PANTHER" id="PTHR22808:SF1">
    <property type="entry name" value="RNA CYTOSINE-C(5)-METHYLTRANSFERASE NSUN2-RELATED"/>
    <property type="match status" value="1"/>
</dbReference>
<dbReference type="InterPro" id="IPR049560">
    <property type="entry name" value="MeTrfase_RsmB-F_NOP2_cat"/>
</dbReference>
<dbReference type="Pfam" id="PF01189">
    <property type="entry name" value="Methyltr_RsmB-F"/>
    <property type="match status" value="1"/>
</dbReference>
<feature type="domain" description="SAM-dependent MTase RsmB/NOP-type" evidence="12">
    <location>
        <begin position="57"/>
        <end position="406"/>
    </location>
</feature>
<dbReference type="FunFam" id="3.40.50.150:FF:000271">
    <property type="entry name" value="NOL1/NOP2/Sun family protein"/>
    <property type="match status" value="1"/>
</dbReference>
<dbReference type="Proteomes" id="UP000030755">
    <property type="component" value="Unassembled WGS sequence"/>
</dbReference>
<dbReference type="AlphaFoldDB" id="A0A075AS65"/>
<dbReference type="InterPro" id="IPR001678">
    <property type="entry name" value="MeTrfase_RsmB-F_NOP2_dom"/>
</dbReference>
<evidence type="ECO:0000313" key="13">
    <source>
        <dbReference type="EMBL" id="EPZ33081.1"/>
    </source>
</evidence>
<reference evidence="13 14" key="1">
    <citation type="journal article" date="2013" name="Curr. Biol.">
        <title>Shared signatures of parasitism and phylogenomics unite Cryptomycota and microsporidia.</title>
        <authorList>
            <person name="James T.Y."/>
            <person name="Pelin A."/>
            <person name="Bonen L."/>
            <person name="Ahrendt S."/>
            <person name="Sain D."/>
            <person name="Corradi N."/>
            <person name="Stajich J.E."/>
        </authorList>
    </citation>
    <scope>NUCLEOTIDE SEQUENCE [LARGE SCALE GENOMIC DNA]</scope>
    <source>
        <strain evidence="13 14">CSF55</strain>
    </source>
</reference>
<organism evidence="13 14">
    <name type="scientific">Rozella allomycis (strain CSF55)</name>
    <dbReference type="NCBI Taxonomy" id="988480"/>
    <lineage>
        <taxon>Eukaryota</taxon>
        <taxon>Fungi</taxon>
        <taxon>Fungi incertae sedis</taxon>
        <taxon>Cryptomycota</taxon>
        <taxon>Cryptomycota incertae sedis</taxon>
        <taxon>Rozella</taxon>
    </lineage>
</organism>
<keyword evidence="3" id="KW-0820">tRNA-binding</keyword>
<dbReference type="InterPro" id="IPR057285">
    <property type="entry name" value="Pre-PUA_NSUN2"/>
</dbReference>
<sequence>MGRKKNSRNHKKPKVDETNQDKVNTTYDSYNIEYKNEKFEKFYRLNEIVPDEEFEEFYEILKTKLPVSFRLSAPSTALCNEMREQLYKKHFPTLGNVSPLTWFPGDLAYQVQVSAVGIRKSPEHKQFHQYLVAETDVGNICRQEAVSMIPPLFLDLKPEHRVLDMCASPGSKTTQILQLMHQQCSEGFPDGMVVANDADHKRAYLLVHQAKRMLSPMLLVTNHDGTQFPTLNDNEKNPILFDRVLCDVPCSGDGTLRKNMAMWRKWTPSVGIGLHPLQLRLLQRGCELTRIGGRIVYSTCSFNPAENEAVVAEILRLYPESLKLLDGFTLKHKDLKARPGLKTWKIMDTQGDVYDSYDQVPSKYVKWKKSIFPPTEEENIPLERCMRFLPHDQNTGGFFVAVFEKIGNMKEICKATEEMKKEKDELKECQEMLNSLESDSKDQGDKCEISNTDAVILEPQRPSNGYREEPFVFLSNQSYLDSVKSFYGFSESFPFSNFVIRNDKVYCIPNSIYFVSNKVREYLESRQAKKLCVINTGVKTFSRHDGPADDVRLCPFRFHQEALYSISPFISHRSMKIDMADAKLILSKEKTRFHELSRSYGLEDIPTGSMILCAEDFKFLVWKGRNLINVMINKRERNSLFILLENK</sequence>
<keyword evidence="6 10" id="KW-0949">S-adenosyl-L-methionine</keyword>
<feature type="binding site" evidence="10">
    <location>
        <position position="224"/>
    </location>
    <ligand>
        <name>S-adenosyl-L-methionine</name>
        <dbReference type="ChEBI" id="CHEBI:59789"/>
    </ligand>
</feature>
<keyword evidence="8 10" id="KW-0694">RNA-binding</keyword>
<dbReference type="InterPro" id="IPR029063">
    <property type="entry name" value="SAM-dependent_MTases_sf"/>
</dbReference>
<accession>A0A075AS65</accession>
<dbReference type="GO" id="GO:0005634">
    <property type="term" value="C:nucleus"/>
    <property type="evidence" value="ECO:0007669"/>
    <property type="project" value="UniProtKB-SubCell"/>
</dbReference>
<evidence type="ECO:0000256" key="11">
    <source>
        <dbReference type="SAM" id="MobiDB-lite"/>
    </source>
</evidence>
<dbReference type="PRINTS" id="PR02011">
    <property type="entry name" value="RCMTNCL1"/>
</dbReference>
<keyword evidence="14" id="KW-1185">Reference proteome</keyword>
<name>A0A075AS65_ROZAC</name>
<keyword evidence="5 10" id="KW-0808">Transferase</keyword>